<dbReference type="Proteomes" id="UP000054735">
    <property type="component" value="Unassembled WGS sequence"/>
</dbReference>
<dbReference type="Pfam" id="PF16137">
    <property type="entry name" value="DUF4845"/>
    <property type="match status" value="1"/>
</dbReference>
<keyword evidence="1 3" id="KW-0812">Transmembrane</keyword>
<keyword evidence="1" id="KW-0472">Membrane</keyword>
<protein>
    <submittedName>
        <fullName evidence="3">Transmembrane protein</fullName>
    </submittedName>
</protein>
<keyword evidence="4" id="KW-1185">Reference proteome</keyword>
<evidence type="ECO:0000313" key="4">
    <source>
        <dbReference type="Proteomes" id="UP000054735"/>
    </source>
</evidence>
<evidence type="ECO:0000313" key="2">
    <source>
        <dbReference type="EMBL" id="KTC68279.1"/>
    </source>
</evidence>
<dbReference type="EMBL" id="UGNW01000001">
    <property type="protein sequence ID" value="STX31008.1"/>
    <property type="molecule type" value="Genomic_DNA"/>
</dbReference>
<evidence type="ECO:0000256" key="1">
    <source>
        <dbReference type="SAM" id="Phobius"/>
    </source>
</evidence>
<dbReference type="STRING" id="28083.Lbir_2881"/>
<organism evidence="3 5">
    <name type="scientific">Legionella birminghamensis</name>
    <dbReference type="NCBI Taxonomy" id="28083"/>
    <lineage>
        <taxon>Bacteria</taxon>
        <taxon>Pseudomonadati</taxon>
        <taxon>Pseudomonadota</taxon>
        <taxon>Gammaproteobacteria</taxon>
        <taxon>Legionellales</taxon>
        <taxon>Legionellaceae</taxon>
        <taxon>Legionella</taxon>
    </lineage>
</organism>
<proteinExistence type="predicted"/>
<accession>A0A378I719</accession>
<reference evidence="3 5" key="2">
    <citation type="submission" date="2018-06" db="EMBL/GenBank/DDBJ databases">
        <authorList>
            <consortium name="Pathogen Informatics"/>
            <person name="Doyle S."/>
        </authorList>
    </citation>
    <scope>NUCLEOTIDE SEQUENCE [LARGE SCALE GENOMIC DNA]</scope>
    <source>
        <strain evidence="3 5">NCTC12437</strain>
    </source>
</reference>
<dbReference type="RefSeq" id="WP_058524853.1">
    <property type="nucleotide sequence ID" value="NZ_CAAAHV010000021.1"/>
</dbReference>
<dbReference type="AlphaFoldDB" id="A0A378I719"/>
<reference evidence="2 4" key="1">
    <citation type="submission" date="2015-11" db="EMBL/GenBank/DDBJ databases">
        <title>Genomic analysis of 38 Legionella species identifies large and diverse effector repertoires.</title>
        <authorList>
            <person name="Burstein D."/>
            <person name="Amaro F."/>
            <person name="Zusman T."/>
            <person name="Lifshitz Z."/>
            <person name="Cohen O."/>
            <person name="Gilbert J.A."/>
            <person name="Pupko T."/>
            <person name="Shuman H.A."/>
            <person name="Segal G."/>
        </authorList>
    </citation>
    <scope>NUCLEOTIDE SEQUENCE [LARGE SCALE GENOMIC DNA]</scope>
    <source>
        <strain evidence="2 4">CDC#1407-AL-14</strain>
    </source>
</reference>
<dbReference type="InterPro" id="IPR032314">
    <property type="entry name" value="DUF4845"/>
</dbReference>
<dbReference type="Proteomes" id="UP000255066">
    <property type="component" value="Unassembled WGS sequence"/>
</dbReference>
<gene>
    <name evidence="2" type="ORF">Lbir_2881</name>
    <name evidence="3" type="ORF">NCTC12437_00778</name>
</gene>
<evidence type="ECO:0000313" key="3">
    <source>
        <dbReference type="EMBL" id="STX31008.1"/>
    </source>
</evidence>
<keyword evidence="1" id="KW-1133">Transmembrane helix</keyword>
<sequence length="128" mass="14200">MDKQKGMTLIGLLLTVIIIVFLGILAMRVVPVYIENYEVKRSLAALNNIDSSQFSSDSMANASMLKGKLINQLDLESIVSIKPEQITVTPNDGKYLVKVHYSVTKPLLANVSLMFDFDESEEVKVGSY</sequence>
<name>A0A378I719_9GAMM</name>
<evidence type="ECO:0000313" key="5">
    <source>
        <dbReference type="Proteomes" id="UP000255066"/>
    </source>
</evidence>
<feature type="transmembrane region" description="Helical" evidence="1">
    <location>
        <begin position="12"/>
        <end position="34"/>
    </location>
</feature>
<dbReference type="EMBL" id="LNXT01000048">
    <property type="protein sequence ID" value="KTC68279.1"/>
    <property type="molecule type" value="Genomic_DNA"/>
</dbReference>